<proteinExistence type="predicted"/>
<protein>
    <submittedName>
        <fullName evidence="2">Uncharacterized protein</fullName>
    </submittedName>
</protein>
<sequence>MSSSGTYSSDYYNSFPSTSSSEQQKDRRAVNSWAESSIDSYFRDEGYFSQGGFNTCDSRRTSVSFANFPNDDALDEVEGHRPYFNKFTTIIKDIIDNARNVRLPRYSSADSLNSLDPCAPRIPGRYYGREYYSSDSYPEHEKRVDYYCSGSGSSSRQTDDSECFDGKYSSNLGAEILRPQIRSKRISINEPPVTAFFQHNISSEQMRVRKVQSLREAQPKSILKKSSVKSEGHNSIWKDNEHHVYEVIPEQFFRYGEPRPDPRPPLPERPIMWPMVIFPPNPMFQPRSRHAYHRRDVAVIVD</sequence>
<feature type="region of interest" description="Disordered" evidence="1">
    <location>
        <begin position="1"/>
        <end position="31"/>
    </location>
</feature>
<dbReference type="EMBL" id="JAUCMV010000005">
    <property type="protein sequence ID" value="KAK0399540.1"/>
    <property type="molecule type" value="Genomic_DNA"/>
</dbReference>
<organism evidence="2 3">
    <name type="scientific">Steinernema hermaphroditum</name>
    <dbReference type="NCBI Taxonomy" id="289476"/>
    <lineage>
        <taxon>Eukaryota</taxon>
        <taxon>Metazoa</taxon>
        <taxon>Ecdysozoa</taxon>
        <taxon>Nematoda</taxon>
        <taxon>Chromadorea</taxon>
        <taxon>Rhabditida</taxon>
        <taxon>Tylenchina</taxon>
        <taxon>Panagrolaimomorpha</taxon>
        <taxon>Strongyloidoidea</taxon>
        <taxon>Steinernematidae</taxon>
        <taxon>Steinernema</taxon>
    </lineage>
</organism>
<reference evidence="2" key="1">
    <citation type="submission" date="2023-06" db="EMBL/GenBank/DDBJ databases">
        <title>Genomic analysis of the entomopathogenic nematode Steinernema hermaphroditum.</title>
        <authorList>
            <person name="Schwarz E.M."/>
            <person name="Heppert J.K."/>
            <person name="Baniya A."/>
            <person name="Schwartz H.T."/>
            <person name="Tan C.-H."/>
            <person name="Antoshechkin I."/>
            <person name="Sternberg P.W."/>
            <person name="Goodrich-Blair H."/>
            <person name="Dillman A.R."/>
        </authorList>
    </citation>
    <scope>NUCLEOTIDE SEQUENCE</scope>
    <source>
        <strain evidence="2">PS9179</strain>
        <tissue evidence="2">Whole animal</tissue>
    </source>
</reference>
<dbReference type="Proteomes" id="UP001175271">
    <property type="component" value="Unassembled WGS sequence"/>
</dbReference>
<evidence type="ECO:0000313" key="2">
    <source>
        <dbReference type="EMBL" id="KAK0399540.1"/>
    </source>
</evidence>
<feature type="compositionally biased region" description="Polar residues" evidence="1">
    <location>
        <begin position="1"/>
        <end position="22"/>
    </location>
</feature>
<comment type="caution">
    <text evidence="2">The sequence shown here is derived from an EMBL/GenBank/DDBJ whole genome shotgun (WGS) entry which is preliminary data.</text>
</comment>
<evidence type="ECO:0000256" key="1">
    <source>
        <dbReference type="SAM" id="MobiDB-lite"/>
    </source>
</evidence>
<name>A0AA39H5J7_9BILA</name>
<keyword evidence="3" id="KW-1185">Reference proteome</keyword>
<accession>A0AA39H5J7</accession>
<evidence type="ECO:0000313" key="3">
    <source>
        <dbReference type="Proteomes" id="UP001175271"/>
    </source>
</evidence>
<gene>
    <name evidence="2" type="ORF">QR680_003094</name>
</gene>
<dbReference type="AlphaFoldDB" id="A0AA39H5J7"/>